<protein>
    <recommendedName>
        <fullName evidence="7">Rhodopsin domain-containing protein</fullName>
    </recommendedName>
</protein>
<evidence type="ECO:0000256" key="3">
    <source>
        <dbReference type="ARBA" id="ARBA00022989"/>
    </source>
</evidence>
<dbReference type="AlphaFoldDB" id="A0A9P4MYU8"/>
<keyword evidence="3 6" id="KW-1133">Transmembrane helix</keyword>
<dbReference type="InterPro" id="IPR049326">
    <property type="entry name" value="Rhodopsin_dom_fungi"/>
</dbReference>
<dbReference type="Proteomes" id="UP000800093">
    <property type="component" value="Unassembled WGS sequence"/>
</dbReference>
<evidence type="ECO:0000256" key="2">
    <source>
        <dbReference type="ARBA" id="ARBA00022692"/>
    </source>
</evidence>
<comment type="subcellular location">
    <subcellularLocation>
        <location evidence="1">Membrane</location>
        <topology evidence="1">Multi-pass membrane protein</topology>
    </subcellularLocation>
</comment>
<dbReference type="OrthoDB" id="5398388at2759"/>
<feature type="transmembrane region" description="Helical" evidence="6">
    <location>
        <begin position="40"/>
        <end position="63"/>
    </location>
</feature>
<evidence type="ECO:0000256" key="6">
    <source>
        <dbReference type="SAM" id="Phobius"/>
    </source>
</evidence>
<evidence type="ECO:0000256" key="1">
    <source>
        <dbReference type="ARBA" id="ARBA00004141"/>
    </source>
</evidence>
<comment type="caution">
    <text evidence="8">The sequence shown here is derived from an EMBL/GenBank/DDBJ whole genome shotgun (WGS) entry which is preliminary data.</text>
</comment>
<dbReference type="EMBL" id="ML986733">
    <property type="protein sequence ID" value="KAF2258868.1"/>
    <property type="molecule type" value="Genomic_DNA"/>
</dbReference>
<dbReference type="Pfam" id="PF20684">
    <property type="entry name" value="Fung_rhodopsin"/>
    <property type="match status" value="1"/>
</dbReference>
<accession>A0A9P4MYU8</accession>
<organism evidence="8 9">
    <name type="scientific">Lojkania enalia</name>
    <dbReference type="NCBI Taxonomy" id="147567"/>
    <lineage>
        <taxon>Eukaryota</taxon>
        <taxon>Fungi</taxon>
        <taxon>Dikarya</taxon>
        <taxon>Ascomycota</taxon>
        <taxon>Pezizomycotina</taxon>
        <taxon>Dothideomycetes</taxon>
        <taxon>Pleosporomycetidae</taxon>
        <taxon>Pleosporales</taxon>
        <taxon>Pleosporales incertae sedis</taxon>
        <taxon>Lojkania</taxon>
    </lineage>
</organism>
<evidence type="ECO:0000256" key="5">
    <source>
        <dbReference type="ARBA" id="ARBA00038359"/>
    </source>
</evidence>
<reference evidence="9" key="1">
    <citation type="journal article" date="2020" name="Stud. Mycol.">
        <title>101 Dothideomycetes genomes: A test case for predicting lifestyles and emergence of pathogens.</title>
        <authorList>
            <person name="Haridas S."/>
            <person name="Albert R."/>
            <person name="Binder M."/>
            <person name="Bloem J."/>
            <person name="LaButti K."/>
            <person name="Salamov A."/>
            <person name="Andreopoulos B."/>
            <person name="Baker S."/>
            <person name="Barry K."/>
            <person name="Bills G."/>
            <person name="Bluhm B."/>
            <person name="Cannon C."/>
            <person name="Castanera R."/>
            <person name="Culley D."/>
            <person name="Daum C."/>
            <person name="Ezra D."/>
            <person name="Gonzalez J."/>
            <person name="Henrissat B."/>
            <person name="Kuo A."/>
            <person name="Liang C."/>
            <person name="Lipzen A."/>
            <person name="Lutzoni F."/>
            <person name="Magnuson J."/>
            <person name="Mondo S."/>
            <person name="Nolan M."/>
            <person name="Ohm R."/>
            <person name="Pangilinan J."/>
            <person name="Park H.-J."/>
            <person name="Ramirez L."/>
            <person name="Alfaro M."/>
            <person name="Sun H."/>
            <person name="Tritt A."/>
            <person name="Yoshinaga Y."/>
            <person name="Zwiers L.-H."/>
            <person name="Turgeon B."/>
            <person name="Goodwin S."/>
            <person name="Spatafora J."/>
            <person name="Crous P."/>
            <person name="Grigoriev I."/>
        </authorList>
    </citation>
    <scope>NUCLEOTIDE SEQUENCE [LARGE SCALE GENOMIC DNA]</scope>
    <source>
        <strain evidence="9">CBS 304.66</strain>
    </source>
</reference>
<feature type="transmembrane region" description="Helical" evidence="6">
    <location>
        <begin position="239"/>
        <end position="262"/>
    </location>
</feature>
<gene>
    <name evidence="8" type="ORF">CC78DRAFT_537472</name>
</gene>
<feature type="transmembrane region" description="Helical" evidence="6">
    <location>
        <begin position="6"/>
        <end position="28"/>
    </location>
</feature>
<feature type="transmembrane region" description="Helical" evidence="6">
    <location>
        <begin position="88"/>
        <end position="110"/>
    </location>
</feature>
<keyword evidence="4 6" id="KW-0472">Membrane</keyword>
<feature type="transmembrane region" description="Helical" evidence="6">
    <location>
        <begin position="122"/>
        <end position="146"/>
    </location>
</feature>
<keyword evidence="2 6" id="KW-0812">Transmembrane</keyword>
<comment type="similarity">
    <text evidence="5">Belongs to the SAT4 family.</text>
</comment>
<feature type="domain" description="Rhodopsin" evidence="7">
    <location>
        <begin position="28"/>
        <end position="263"/>
    </location>
</feature>
<dbReference type="PANTHER" id="PTHR33048">
    <property type="entry name" value="PTH11-LIKE INTEGRAL MEMBRANE PROTEIN (AFU_ORTHOLOGUE AFUA_5G11245)"/>
    <property type="match status" value="1"/>
</dbReference>
<evidence type="ECO:0000256" key="4">
    <source>
        <dbReference type="ARBA" id="ARBA00023136"/>
    </source>
</evidence>
<proteinExistence type="inferred from homology"/>
<evidence type="ECO:0000259" key="7">
    <source>
        <dbReference type="Pfam" id="PF20684"/>
    </source>
</evidence>
<dbReference type="GO" id="GO:0016020">
    <property type="term" value="C:membrane"/>
    <property type="evidence" value="ECO:0007669"/>
    <property type="project" value="UniProtKB-SubCell"/>
</dbReference>
<feature type="transmembrane region" description="Helical" evidence="6">
    <location>
        <begin position="158"/>
        <end position="183"/>
    </location>
</feature>
<dbReference type="InterPro" id="IPR052337">
    <property type="entry name" value="SAT4-like"/>
</dbReference>
<keyword evidence="9" id="KW-1185">Reference proteome</keyword>
<evidence type="ECO:0000313" key="9">
    <source>
        <dbReference type="Proteomes" id="UP000800093"/>
    </source>
</evidence>
<evidence type="ECO:0000313" key="8">
    <source>
        <dbReference type="EMBL" id="KAF2258868.1"/>
    </source>
</evidence>
<feature type="transmembrane region" description="Helical" evidence="6">
    <location>
        <begin position="195"/>
        <end position="219"/>
    </location>
</feature>
<dbReference type="PANTHER" id="PTHR33048:SF168">
    <property type="match status" value="1"/>
</dbReference>
<sequence length="343" mass="37913">MPFVSTHALIAVVVSSVVLCLASIAVTLRQYAQILKGNPFGADAWSLMVALAVSAGLVGLTIYGAEHAGLGWPARMLLGPVGLKFQKVVYAGQILWSVSITLVRVSLLLFYRRVFPVQHFLLADSIMLGICGGWWISNFVATLLTYKWSATSQTSINYPAFLLVNAVINMVLDIATLCLPLFIIRTLHISKKRKIVIGGIFWLGIFCIAASIVRVYYFVQLSHITQKDRSFSETTYYCFIWSVVEPCVSIIAACLPASAPLINKETRGFSTLFNSLISLFQSRGTQQDSDRSKFVGSTSGGNGNANESKFNWRIYTERSLDDMEMCSRTNDDRSSQRSTSRLA</sequence>
<name>A0A9P4MYU8_9PLEO</name>